<dbReference type="InterPro" id="IPR001138">
    <property type="entry name" value="Zn2Cys6_DnaBD"/>
</dbReference>
<dbReference type="AlphaFoldDB" id="A0A1B8GRD5"/>
<dbReference type="Pfam" id="PF00172">
    <property type="entry name" value="Zn_clus"/>
    <property type="match status" value="1"/>
</dbReference>
<reference evidence="6 7" key="1">
    <citation type="submission" date="2016-03" db="EMBL/GenBank/DDBJ databases">
        <title>Comparative genomics of Pseudogymnoascus destructans, the fungus causing white-nose syndrome of bats.</title>
        <authorList>
            <person name="Palmer J.M."/>
            <person name="Drees K.P."/>
            <person name="Foster J.T."/>
            <person name="Lindner D.L."/>
        </authorList>
    </citation>
    <scope>NUCLEOTIDE SEQUENCE [LARGE SCALE GENOMIC DNA]</scope>
    <source>
        <strain evidence="6 7">UAMH 10579</strain>
    </source>
</reference>
<keyword evidence="2" id="KW-0479">Metal-binding</keyword>
<feature type="domain" description="Zn(2)-C6 fungal-type" evidence="5">
    <location>
        <begin position="42"/>
        <end position="73"/>
    </location>
</feature>
<dbReference type="GeneID" id="28836493"/>
<keyword evidence="3" id="KW-0539">Nucleus</keyword>
<dbReference type="RefSeq" id="XP_018132114.2">
    <property type="nucleotide sequence ID" value="XM_018272605.2"/>
</dbReference>
<name>A0A1B8GRD5_9PEZI</name>
<dbReference type="GO" id="GO:0000981">
    <property type="term" value="F:DNA-binding transcription factor activity, RNA polymerase II-specific"/>
    <property type="evidence" value="ECO:0007669"/>
    <property type="project" value="InterPro"/>
</dbReference>
<dbReference type="Proteomes" id="UP000091956">
    <property type="component" value="Unassembled WGS sequence"/>
</dbReference>
<dbReference type="Gene3D" id="4.10.240.10">
    <property type="entry name" value="Zn(2)-C6 fungal-type DNA-binding domain"/>
    <property type="match status" value="1"/>
</dbReference>
<dbReference type="PROSITE" id="PS00463">
    <property type="entry name" value="ZN2_CY6_FUNGAL_1"/>
    <property type="match status" value="1"/>
</dbReference>
<dbReference type="InterPro" id="IPR050613">
    <property type="entry name" value="Sec_Metabolite_Reg"/>
</dbReference>
<dbReference type="STRING" id="342668.A0A1B8GRD5"/>
<dbReference type="GO" id="GO:0008270">
    <property type="term" value="F:zinc ion binding"/>
    <property type="evidence" value="ECO:0007669"/>
    <property type="project" value="InterPro"/>
</dbReference>
<gene>
    <name evidence="6" type="ORF">VE01_03107</name>
</gene>
<evidence type="ECO:0000256" key="3">
    <source>
        <dbReference type="ARBA" id="ARBA00023242"/>
    </source>
</evidence>
<dbReference type="PROSITE" id="PS50048">
    <property type="entry name" value="ZN2_CY6_FUNGAL_2"/>
    <property type="match status" value="1"/>
</dbReference>
<evidence type="ECO:0000256" key="4">
    <source>
        <dbReference type="SAM" id="MobiDB-lite"/>
    </source>
</evidence>
<evidence type="ECO:0000313" key="7">
    <source>
        <dbReference type="Proteomes" id="UP000091956"/>
    </source>
</evidence>
<feature type="region of interest" description="Disordered" evidence="4">
    <location>
        <begin position="1"/>
        <end position="40"/>
    </location>
</feature>
<accession>A0A1B8GRD5</accession>
<dbReference type="InterPro" id="IPR007219">
    <property type="entry name" value="XnlR_reg_dom"/>
</dbReference>
<sequence>MDDSIKPAPSITPPLIIVPDGENATPGVSSQPHPRRNRSQLSCTHCRHAKLKCDRNQPCLQCVKRGRGSQCTFPAPVAKRKPAASMQNRLKHLQSLLKDVMAGQAPAGQPTPPSEGHGDGIASNIDPALSGDIHNDFSQTISPDVKDGLQPSAGQVLLGTNQTTYVGATHWAAILDDVEEMHSYFEETEEADYIVDDSTRPDMSLLFRPGSRVTKLELIAALPQKGVVDRLVSRYFNSNSPAIHIIHRPTFLKEYNRFWADPSSTPVSWLGLLYALMCLATLAALGAGEGNTDTRGTPTEMIRTYRGCSAQCLVLSNYSQPGAYTLEALLIYIEGEFVLSNDDVGMPYLLIGIAVRLALRMGLHRDPANVGGSLTPYQGEMRRRLWHILIQVDLLCSFLLGLPVMTQAIESDTAYPRNLKDEDFDENSTELPPSRPETEITPLSYTICKSRICEVFGKVGVLANRMSLPSYDEVMALDTVLQEAEAGVPEFMRLKPLELSITDPAAIIIQRYSIALLLQKSRCMLHRKYIATESYSKKVAVDAAMELLSYQSSIHQAALPGGPLALNRWFLSSLSVHDFLLAGMIVYSSLTQLAKESPSSEYNSSLDESQPSRDEMVAALQKSHAVWIDTESMSANAEKGSRILGAMMKNANLAPAGCVLNNANAPVDGMERASAMPDRPYSISELSLNDSMASVLPTATDGNQPWNFDPSNNMMQASEYGLQSNLGSVSTPSEPLQTILDSPGNFDWETFDSHVWPGLPQNASDQVWPDLDFNYQM</sequence>
<dbReference type="PANTHER" id="PTHR31001">
    <property type="entry name" value="UNCHARACTERIZED TRANSCRIPTIONAL REGULATORY PROTEIN"/>
    <property type="match status" value="1"/>
</dbReference>
<dbReference type="CDD" id="cd00067">
    <property type="entry name" value="GAL4"/>
    <property type="match status" value="1"/>
</dbReference>
<dbReference type="GO" id="GO:0005634">
    <property type="term" value="C:nucleus"/>
    <property type="evidence" value="ECO:0007669"/>
    <property type="project" value="UniProtKB-SubCell"/>
</dbReference>
<dbReference type="SUPFAM" id="SSF57701">
    <property type="entry name" value="Zn2/Cys6 DNA-binding domain"/>
    <property type="match status" value="1"/>
</dbReference>
<keyword evidence="7" id="KW-1185">Reference proteome</keyword>
<evidence type="ECO:0000256" key="1">
    <source>
        <dbReference type="ARBA" id="ARBA00004123"/>
    </source>
</evidence>
<dbReference type="EMBL" id="KV460217">
    <property type="protein sequence ID" value="OBT98381.2"/>
    <property type="molecule type" value="Genomic_DNA"/>
</dbReference>
<evidence type="ECO:0000259" key="5">
    <source>
        <dbReference type="PROSITE" id="PS50048"/>
    </source>
</evidence>
<dbReference type="SMART" id="SM00906">
    <property type="entry name" value="Fungal_trans"/>
    <property type="match status" value="1"/>
</dbReference>
<reference evidence="7" key="2">
    <citation type="journal article" date="2018" name="Nat. Commun.">
        <title>Extreme sensitivity to ultraviolet light in the fungal pathogen causing white-nose syndrome of bats.</title>
        <authorList>
            <person name="Palmer J.M."/>
            <person name="Drees K.P."/>
            <person name="Foster J.T."/>
            <person name="Lindner D.L."/>
        </authorList>
    </citation>
    <scope>NUCLEOTIDE SEQUENCE [LARGE SCALE GENOMIC DNA]</scope>
    <source>
        <strain evidence="7">UAMH 10579</strain>
    </source>
</reference>
<dbReference type="GO" id="GO:0006351">
    <property type="term" value="P:DNA-templated transcription"/>
    <property type="evidence" value="ECO:0007669"/>
    <property type="project" value="InterPro"/>
</dbReference>
<dbReference type="SMART" id="SM00066">
    <property type="entry name" value="GAL4"/>
    <property type="match status" value="1"/>
</dbReference>
<feature type="region of interest" description="Disordered" evidence="4">
    <location>
        <begin position="418"/>
        <end position="438"/>
    </location>
</feature>
<dbReference type="GO" id="GO:0003677">
    <property type="term" value="F:DNA binding"/>
    <property type="evidence" value="ECO:0007669"/>
    <property type="project" value="InterPro"/>
</dbReference>
<proteinExistence type="predicted"/>
<evidence type="ECO:0000256" key="2">
    <source>
        <dbReference type="ARBA" id="ARBA00022723"/>
    </source>
</evidence>
<dbReference type="InterPro" id="IPR036864">
    <property type="entry name" value="Zn2-C6_fun-type_DNA-bd_sf"/>
</dbReference>
<dbReference type="Pfam" id="PF04082">
    <property type="entry name" value="Fungal_trans"/>
    <property type="match status" value="1"/>
</dbReference>
<protein>
    <recommendedName>
        <fullName evidence="5">Zn(2)-C6 fungal-type domain-containing protein</fullName>
    </recommendedName>
</protein>
<comment type="subcellular location">
    <subcellularLocation>
        <location evidence="1">Nucleus</location>
    </subcellularLocation>
</comment>
<feature type="region of interest" description="Disordered" evidence="4">
    <location>
        <begin position="103"/>
        <end position="128"/>
    </location>
</feature>
<dbReference type="CDD" id="cd12148">
    <property type="entry name" value="fungal_TF_MHR"/>
    <property type="match status" value="1"/>
</dbReference>
<evidence type="ECO:0000313" key="6">
    <source>
        <dbReference type="EMBL" id="OBT98381.2"/>
    </source>
</evidence>
<organism evidence="6 7">
    <name type="scientific">Pseudogymnoascus verrucosus</name>
    <dbReference type="NCBI Taxonomy" id="342668"/>
    <lineage>
        <taxon>Eukaryota</taxon>
        <taxon>Fungi</taxon>
        <taxon>Dikarya</taxon>
        <taxon>Ascomycota</taxon>
        <taxon>Pezizomycotina</taxon>
        <taxon>Leotiomycetes</taxon>
        <taxon>Thelebolales</taxon>
        <taxon>Thelebolaceae</taxon>
        <taxon>Pseudogymnoascus</taxon>
    </lineage>
</organism>
<dbReference type="PANTHER" id="PTHR31001:SF49">
    <property type="entry name" value="ZN(II)2CYS6 TRANSCRIPTION FACTOR (EUROFUNG)"/>
    <property type="match status" value="1"/>
</dbReference>